<protein>
    <submittedName>
        <fullName evidence="4">Alpha-amylase family glycosyl hydrolase</fullName>
    </submittedName>
</protein>
<gene>
    <name evidence="4" type="ORF">WMO62_05200</name>
</gene>
<dbReference type="InterPro" id="IPR006047">
    <property type="entry name" value="GH13_cat_dom"/>
</dbReference>
<sequence length="560" mass="63909">MAWYDEAIFYHIYPLGLTGAPKENSYGEPVHRLNTLIPWIEHIRNIGCTALYIGPLCESVGHGYETTDYKKLDSRLGTNEDLKAFVTECHAQGIRVIFDGVFNHTGRDFFAFKDIQKNREQSPYRDWYCNVNFYGNNEYNDGFSYDNWGGYNLLVKLNQRNPAVKDYICDVIRFWVSEFDIDGIRLDAADVLDFDFMKALRQTANEVKPEFWLMGEVIHGDYTRWVNEGTLHSVTNYQLHKALYSGHNDHNYFEIAHTVRRLYEMGGNRPDGLKLYNFVDNHDVERIYTKLQNKAQFFPVHVLLYTLPGIPSIYYGSEFGIEGKKERYSDDSLRPALQLADYKNAATENPCTRLITALGKIRQQTKALSLGDYKELLLTNRQYAFSRDLNGTSVVVTVNNDENLAQIHVAAGNGGAYVGALSGMKVPVEQGQINVTLQPNSGEIWIPEEGGAEEPEHTPIEPVKFKAVKVEVAMPVTEPENVQTKELRLESSGQAAKVTAPEHKIEVPTNKAYEEMTIEELQQAILDKMAKNGPITDQMRRDVMENVYHNSLINWVKSFR</sequence>
<evidence type="ECO:0000313" key="4">
    <source>
        <dbReference type="EMBL" id="MEQ2578243.1"/>
    </source>
</evidence>
<dbReference type="PANTHER" id="PTHR10357">
    <property type="entry name" value="ALPHA-AMYLASE FAMILY MEMBER"/>
    <property type="match status" value="1"/>
</dbReference>
<dbReference type="InterPro" id="IPR045857">
    <property type="entry name" value="O16G_dom_2"/>
</dbReference>
<evidence type="ECO:0000259" key="3">
    <source>
        <dbReference type="SMART" id="SM00642"/>
    </source>
</evidence>
<proteinExistence type="predicted"/>
<organism evidence="4 5">
    <name type="scientific">Hominiventricola aquisgranensis</name>
    <dbReference type="NCBI Taxonomy" id="3133164"/>
    <lineage>
        <taxon>Bacteria</taxon>
        <taxon>Bacillati</taxon>
        <taxon>Bacillota</taxon>
        <taxon>Clostridia</taxon>
        <taxon>Lachnospirales</taxon>
        <taxon>Lachnospiraceae</taxon>
        <taxon>Hominiventricola</taxon>
    </lineage>
</organism>
<keyword evidence="1 4" id="KW-0378">Hydrolase</keyword>
<dbReference type="SUPFAM" id="SSF51445">
    <property type="entry name" value="(Trans)glycosidases"/>
    <property type="match status" value="1"/>
</dbReference>
<keyword evidence="5" id="KW-1185">Reference proteome</keyword>
<dbReference type="Pfam" id="PF00128">
    <property type="entry name" value="Alpha-amylase"/>
    <property type="match status" value="1"/>
</dbReference>
<dbReference type="Proteomes" id="UP001470288">
    <property type="component" value="Unassembled WGS sequence"/>
</dbReference>
<dbReference type="CDD" id="cd11353">
    <property type="entry name" value="AmyAc_euk_bac_CMD_like"/>
    <property type="match status" value="1"/>
</dbReference>
<comment type="caution">
    <text evidence="4">The sequence shown here is derived from an EMBL/GenBank/DDBJ whole genome shotgun (WGS) entry which is preliminary data.</text>
</comment>
<dbReference type="Gene3D" id="3.90.400.10">
    <property type="entry name" value="Oligo-1,6-glucosidase, Domain 2"/>
    <property type="match status" value="1"/>
</dbReference>
<name>A0ABV1HZ81_9FIRM</name>
<dbReference type="SUPFAM" id="SSF51011">
    <property type="entry name" value="Glycosyl hydrolase domain"/>
    <property type="match status" value="1"/>
</dbReference>
<evidence type="ECO:0000256" key="2">
    <source>
        <dbReference type="ARBA" id="ARBA00023295"/>
    </source>
</evidence>
<keyword evidence="2" id="KW-0326">Glycosidase</keyword>
<dbReference type="GO" id="GO:0016787">
    <property type="term" value="F:hydrolase activity"/>
    <property type="evidence" value="ECO:0007669"/>
    <property type="project" value="UniProtKB-KW"/>
</dbReference>
<dbReference type="SMART" id="SM00642">
    <property type="entry name" value="Aamy"/>
    <property type="match status" value="1"/>
</dbReference>
<evidence type="ECO:0000313" key="5">
    <source>
        <dbReference type="Proteomes" id="UP001470288"/>
    </source>
</evidence>
<dbReference type="Gene3D" id="2.60.40.1180">
    <property type="entry name" value="Golgi alpha-mannosidase II"/>
    <property type="match status" value="1"/>
</dbReference>
<dbReference type="InterPro" id="IPR017853">
    <property type="entry name" value="GH"/>
</dbReference>
<reference evidence="4 5" key="1">
    <citation type="submission" date="2024-03" db="EMBL/GenBank/DDBJ databases">
        <title>Human intestinal bacterial collection.</title>
        <authorList>
            <person name="Pauvert C."/>
            <person name="Hitch T.C.A."/>
            <person name="Clavel T."/>
        </authorList>
    </citation>
    <scope>NUCLEOTIDE SEQUENCE [LARGE SCALE GENOMIC DNA]</scope>
    <source>
        <strain evidence="4 5">CLA-AA-H78B</strain>
    </source>
</reference>
<feature type="domain" description="Glycosyl hydrolase family 13 catalytic" evidence="3">
    <location>
        <begin position="7"/>
        <end position="362"/>
    </location>
</feature>
<dbReference type="Gene3D" id="3.20.20.80">
    <property type="entry name" value="Glycosidases"/>
    <property type="match status" value="1"/>
</dbReference>
<dbReference type="RefSeq" id="WP_349144040.1">
    <property type="nucleotide sequence ID" value="NZ_JBBMFC010000007.1"/>
</dbReference>
<accession>A0ABV1HZ81</accession>
<dbReference type="PANTHER" id="PTHR10357:SF210">
    <property type="entry name" value="MALTODEXTRIN GLUCOSIDASE"/>
    <property type="match status" value="1"/>
</dbReference>
<evidence type="ECO:0000256" key="1">
    <source>
        <dbReference type="ARBA" id="ARBA00022801"/>
    </source>
</evidence>
<dbReference type="EMBL" id="JBBMFC010000007">
    <property type="protein sequence ID" value="MEQ2578243.1"/>
    <property type="molecule type" value="Genomic_DNA"/>
</dbReference>
<dbReference type="InterPro" id="IPR013780">
    <property type="entry name" value="Glyco_hydro_b"/>
</dbReference>